<protein>
    <submittedName>
        <fullName evidence="1">Uncharacterized protein</fullName>
    </submittedName>
</protein>
<gene>
    <name evidence="1" type="ORF">PXEA_LOCUS14666</name>
</gene>
<reference evidence="1" key="1">
    <citation type="submission" date="2018-11" db="EMBL/GenBank/DDBJ databases">
        <authorList>
            <consortium name="Pathogen Informatics"/>
        </authorList>
    </citation>
    <scope>NUCLEOTIDE SEQUENCE</scope>
</reference>
<name>A0A448WVG2_9PLAT</name>
<dbReference type="Proteomes" id="UP000784294">
    <property type="component" value="Unassembled WGS sequence"/>
</dbReference>
<proteinExistence type="predicted"/>
<accession>A0A448WVG2</accession>
<sequence>MVPIGHPVDSYNDLQLLRTMRVARQRDIVYTEKTISAKIITNTSIDRHILIIHSITQIGLNPKARSLVKTILERQGSGGHSSHTQQAQMLPTLQQQQRQRLPKQNDQLQHQGNVLVREFSSHSHPPASSRSSELAAKMDTPISIEVSLRAFSLKFRMYDK</sequence>
<dbReference type="AlphaFoldDB" id="A0A448WVG2"/>
<comment type="caution">
    <text evidence="1">The sequence shown here is derived from an EMBL/GenBank/DDBJ whole genome shotgun (WGS) entry which is preliminary data.</text>
</comment>
<organism evidence="1 2">
    <name type="scientific">Protopolystoma xenopodis</name>
    <dbReference type="NCBI Taxonomy" id="117903"/>
    <lineage>
        <taxon>Eukaryota</taxon>
        <taxon>Metazoa</taxon>
        <taxon>Spiralia</taxon>
        <taxon>Lophotrochozoa</taxon>
        <taxon>Platyhelminthes</taxon>
        <taxon>Monogenea</taxon>
        <taxon>Polyopisthocotylea</taxon>
        <taxon>Polystomatidea</taxon>
        <taxon>Polystomatidae</taxon>
        <taxon>Protopolystoma</taxon>
    </lineage>
</organism>
<evidence type="ECO:0000313" key="2">
    <source>
        <dbReference type="Proteomes" id="UP000784294"/>
    </source>
</evidence>
<keyword evidence="2" id="KW-1185">Reference proteome</keyword>
<dbReference type="EMBL" id="CAAALY010050247">
    <property type="protein sequence ID" value="VEL21226.1"/>
    <property type="molecule type" value="Genomic_DNA"/>
</dbReference>
<evidence type="ECO:0000313" key="1">
    <source>
        <dbReference type="EMBL" id="VEL21226.1"/>
    </source>
</evidence>